<evidence type="ECO:0000313" key="2">
    <source>
        <dbReference type="EMBL" id="MDP5181574.1"/>
    </source>
</evidence>
<sequence length="41" mass="4637">MHIDQVVVTRATAPAPAPPPEPRRRPAIDHRAYLARRREAP</sequence>
<accession>A0ABT9I7P1</accession>
<protein>
    <submittedName>
        <fullName evidence="2">Uncharacterized protein</fullName>
    </submittedName>
</protein>
<reference evidence="3" key="1">
    <citation type="submission" date="2023-05" db="EMBL/GenBank/DDBJ databases">
        <title>Draft genome of Pseudofrankia sp. BMG5.37.</title>
        <authorList>
            <person name="Gtari M."/>
            <person name="Ghodhbane F."/>
            <person name="Sbissi I."/>
        </authorList>
    </citation>
    <scope>NUCLEOTIDE SEQUENCE [LARGE SCALE GENOMIC DNA]</scope>
    <source>
        <strain evidence="3">BMG 814</strain>
    </source>
</reference>
<proteinExistence type="predicted"/>
<dbReference type="RefSeq" id="WP_305998293.1">
    <property type="nucleotide sequence ID" value="NZ_JASNFN010000002.1"/>
</dbReference>
<keyword evidence="3" id="KW-1185">Reference proteome</keyword>
<feature type="region of interest" description="Disordered" evidence="1">
    <location>
        <begin position="1"/>
        <end position="29"/>
    </location>
</feature>
<dbReference type="EMBL" id="JASNFN010000002">
    <property type="protein sequence ID" value="MDP5181574.1"/>
    <property type="molecule type" value="Genomic_DNA"/>
</dbReference>
<organism evidence="2 3">
    <name type="scientific">Blastococcus carthaginiensis</name>
    <dbReference type="NCBI Taxonomy" id="3050034"/>
    <lineage>
        <taxon>Bacteria</taxon>
        <taxon>Bacillati</taxon>
        <taxon>Actinomycetota</taxon>
        <taxon>Actinomycetes</taxon>
        <taxon>Geodermatophilales</taxon>
        <taxon>Geodermatophilaceae</taxon>
        <taxon>Blastococcus</taxon>
    </lineage>
</organism>
<name>A0ABT9I7P1_9ACTN</name>
<gene>
    <name evidence="2" type="ORF">QOZ88_02905</name>
</gene>
<comment type="caution">
    <text evidence="2">The sequence shown here is derived from an EMBL/GenBank/DDBJ whole genome shotgun (WGS) entry which is preliminary data.</text>
</comment>
<dbReference type="Proteomes" id="UP001233673">
    <property type="component" value="Unassembled WGS sequence"/>
</dbReference>
<evidence type="ECO:0000256" key="1">
    <source>
        <dbReference type="SAM" id="MobiDB-lite"/>
    </source>
</evidence>
<evidence type="ECO:0000313" key="3">
    <source>
        <dbReference type="Proteomes" id="UP001233673"/>
    </source>
</evidence>